<feature type="compositionally biased region" description="Basic and acidic residues" evidence="1">
    <location>
        <begin position="31"/>
        <end position="43"/>
    </location>
</feature>
<feature type="region of interest" description="Disordered" evidence="1">
    <location>
        <begin position="31"/>
        <end position="55"/>
    </location>
</feature>
<sequence length="79" mass="8978">MPQLVDDLESPSCRIEKWTVMLVGKKIGNSHEKDEFPKSDLPENSRVITPDSMTTMDYNPDRLNVHLDETGVVTRVTYG</sequence>
<dbReference type="InterPro" id="IPR021719">
    <property type="entry name" value="Prot_inh_I78"/>
</dbReference>
<evidence type="ECO:0000256" key="1">
    <source>
        <dbReference type="SAM" id="MobiDB-lite"/>
    </source>
</evidence>
<dbReference type="Proteomes" id="UP000285405">
    <property type="component" value="Unassembled WGS sequence"/>
</dbReference>
<protein>
    <submittedName>
        <fullName evidence="2">Inhibitor I78 superfamily</fullName>
    </submittedName>
</protein>
<evidence type="ECO:0000313" key="2">
    <source>
        <dbReference type="EMBL" id="RKF51424.1"/>
    </source>
</evidence>
<dbReference type="Pfam" id="PF11720">
    <property type="entry name" value="Inhibitor_I78"/>
    <property type="match status" value="1"/>
</dbReference>
<dbReference type="EMBL" id="MCBR01022542">
    <property type="protein sequence ID" value="RKF51424.1"/>
    <property type="molecule type" value="Genomic_DNA"/>
</dbReference>
<dbReference type="Gene3D" id="3.30.10.10">
    <property type="entry name" value="Trypsin Inhibitor V, subunit A"/>
    <property type="match status" value="1"/>
</dbReference>
<dbReference type="AlphaFoldDB" id="A0A420H228"/>
<organism evidence="2 3">
    <name type="scientific">Golovinomyces cichoracearum</name>
    <dbReference type="NCBI Taxonomy" id="62708"/>
    <lineage>
        <taxon>Eukaryota</taxon>
        <taxon>Fungi</taxon>
        <taxon>Dikarya</taxon>
        <taxon>Ascomycota</taxon>
        <taxon>Pezizomycotina</taxon>
        <taxon>Leotiomycetes</taxon>
        <taxon>Erysiphales</taxon>
        <taxon>Erysiphaceae</taxon>
        <taxon>Golovinomyces</taxon>
    </lineage>
</organism>
<proteinExistence type="predicted"/>
<dbReference type="PANTHER" id="PTHR39600:SF1">
    <property type="entry name" value="PEPTIDASE INHIBITOR I78 FAMILY PROTEIN"/>
    <property type="match status" value="1"/>
</dbReference>
<dbReference type="PANTHER" id="PTHR39600">
    <property type="entry name" value="PEPTIDASE INHIBITOR I78 FAMILY PROTEIN"/>
    <property type="match status" value="1"/>
</dbReference>
<evidence type="ECO:0000313" key="3">
    <source>
        <dbReference type="Proteomes" id="UP000285405"/>
    </source>
</evidence>
<accession>A0A420H228</accession>
<dbReference type="OrthoDB" id="10013825at2759"/>
<gene>
    <name evidence="2" type="ORF">GcC1_225057</name>
</gene>
<name>A0A420H228_9PEZI</name>
<comment type="caution">
    <text evidence="2">The sequence shown here is derived from an EMBL/GenBank/DDBJ whole genome shotgun (WGS) entry which is preliminary data.</text>
</comment>
<reference evidence="2 3" key="1">
    <citation type="journal article" date="2018" name="BMC Genomics">
        <title>Comparative genome analyses reveal sequence features reflecting distinct modes of host-adaptation between dicot and monocot powdery mildew.</title>
        <authorList>
            <person name="Wu Y."/>
            <person name="Ma X."/>
            <person name="Pan Z."/>
            <person name="Kale S.D."/>
            <person name="Song Y."/>
            <person name="King H."/>
            <person name="Zhang Q."/>
            <person name="Presley C."/>
            <person name="Deng X."/>
            <person name="Wei C.I."/>
            <person name="Xiao S."/>
        </authorList>
    </citation>
    <scope>NUCLEOTIDE SEQUENCE [LARGE SCALE GENOMIC DNA]</scope>
    <source>
        <strain evidence="2">UCSC1</strain>
    </source>
</reference>